<sequence>MVRRSSGMSRPFVIATALGPVFTLIRGLPPGVGLPEDAVRDVVDRLSHLERLDPNVELNRSLVHAFLFVTWIEVKTLFKHCTDDYAIVSRYSLSTDWYATLLKTHHFEDHLAESLFWLPDFPNSALSLLKALMASESSLAVPLFNALFKHKLVQALQHCRLAMSTGADSRTSLHMLDNNGGESGGPAEGMTSSSDSALCHMLCKEECTASVQTKNVSFRQPRTVSPSTPKGMEEEKCSKESTDQLVGDGSGSRFQTCSTGLWVQRDSKQEWTLPDFGILLPELAPALGASADCTVSACDQAKCLLILAELARNEFEKAVQVGTLDNNNIAHTGPSISELSDCQASWELGTFTFCIVSLLQTMLESWQAGRLLNRSALNATPPIPELGRWRLLVHRGLEEACEALKALMARGHLGTGHPAVGAQWFQSCCHLRARLDLLLMCWEANGDIHGDCQGHTPDMTRIDKMDGVGVQFSERQPCMMGEEAEGKSSVPIKSTARSERRPQNSGKGRLQLLSVPKESNFVETIMKLEAWNSTAGDVDNGNRGSLSSESSYCRRVGQLEFADSQLLAWASVFITPGCPCWGPFMQHWAIASKIRLGTYNPFLLGAALLDMLYNAVHAVAGGLASALARISVLVLRGVEHRDEQDTLMRATIADERTVRVWDWLREDQQFHEMSIQSLVAGSNRLKGSGAVRGGVVVDAEERAACQAQLLRDFLPFALLAPKETIKRLLLDTIANPGQLPVSVGILRRLRTVALFRCGKQPLLLHVLQELMESPGNVLETAPRREALAALAKHITGGADPLLSRKLMMRDLVIRTANRMRSPAGLEALLLVAMGMMDMGWESSPSESPTLAMATAWNALGSETATDFLLVLCYLGEAQLAMLTTGAVKGDSFSLAALQLVTHLLEQCCITISKSHGFSCGQEPMQVNKLLEGLQVFSWPIRIRLWAVCLHIDQSATYNMGDIVPASALGNFEPDSTQHGGVDGETSQTAYVQISYAWVQLMSDLLSFGSGSEMHASALQAACSHVNRDEECRHDRTTCDQAGTEPASFDGVVQRDLCMVATRLVTTMRACPSTLFPWTLVVALAHLLPIWTHSEAQRITLRCLPALFTILVPQTQPFPPPASNLKTSTMAEISRSCLVVETMCRVVHVLAARREEVSVVGHLRAVDQCISHLAQTCWVLVVRDRDAVGGLRDPVGKEMLCGRCFREVCGLAAVLQEGFDCVGLQALLLNLMQTMCGASRAAAAPSLSPCPAEGDQPHNSRAGTRDEIVARSACGVPLRLLVQWLVSMVSRLKSPMKDVLISALDRFVELQCRDAGLH</sequence>
<name>A0A8S1ILJ4_9CHLO</name>
<protein>
    <submittedName>
        <fullName evidence="2">Uncharacterized protein</fullName>
    </submittedName>
</protein>
<gene>
    <name evidence="2" type="ORF">OSTQU699_LOCUS1189</name>
</gene>
<evidence type="ECO:0000313" key="2">
    <source>
        <dbReference type="EMBL" id="CAD7695828.1"/>
    </source>
</evidence>
<feature type="compositionally biased region" description="Polar residues" evidence="1">
    <location>
        <begin position="218"/>
        <end position="228"/>
    </location>
</feature>
<evidence type="ECO:0000256" key="1">
    <source>
        <dbReference type="SAM" id="MobiDB-lite"/>
    </source>
</evidence>
<proteinExistence type="predicted"/>
<feature type="region of interest" description="Disordered" evidence="1">
    <location>
        <begin position="481"/>
        <end position="509"/>
    </location>
</feature>
<dbReference type="EMBL" id="CAJHUC010000393">
    <property type="protein sequence ID" value="CAD7695828.1"/>
    <property type="molecule type" value="Genomic_DNA"/>
</dbReference>
<comment type="caution">
    <text evidence="2">The sequence shown here is derived from an EMBL/GenBank/DDBJ whole genome shotgun (WGS) entry which is preliminary data.</text>
</comment>
<reference evidence="2" key="1">
    <citation type="submission" date="2020-12" db="EMBL/GenBank/DDBJ databases">
        <authorList>
            <person name="Iha C."/>
        </authorList>
    </citation>
    <scope>NUCLEOTIDE SEQUENCE</scope>
</reference>
<dbReference type="Proteomes" id="UP000708148">
    <property type="component" value="Unassembled WGS sequence"/>
</dbReference>
<accession>A0A8S1ILJ4</accession>
<feature type="region of interest" description="Disordered" evidence="1">
    <location>
        <begin position="218"/>
        <end position="251"/>
    </location>
</feature>
<keyword evidence="3" id="KW-1185">Reference proteome</keyword>
<organism evidence="2 3">
    <name type="scientific">Ostreobium quekettii</name>
    <dbReference type="NCBI Taxonomy" id="121088"/>
    <lineage>
        <taxon>Eukaryota</taxon>
        <taxon>Viridiplantae</taxon>
        <taxon>Chlorophyta</taxon>
        <taxon>core chlorophytes</taxon>
        <taxon>Ulvophyceae</taxon>
        <taxon>TCBD clade</taxon>
        <taxon>Bryopsidales</taxon>
        <taxon>Ostreobineae</taxon>
        <taxon>Ostreobiaceae</taxon>
        <taxon>Ostreobium</taxon>
    </lineage>
</organism>
<evidence type="ECO:0000313" key="3">
    <source>
        <dbReference type="Proteomes" id="UP000708148"/>
    </source>
</evidence>
<feature type="compositionally biased region" description="Basic and acidic residues" evidence="1">
    <location>
        <begin position="231"/>
        <end position="242"/>
    </location>
</feature>